<organism evidence="1 2">
    <name type="scientific">Streptomyces ramulosus</name>
    <dbReference type="NCBI Taxonomy" id="47762"/>
    <lineage>
        <taxon>Bacteria</taxon>
        <taxon>Bacillati</taxon>
        <taxon>Actinomycetota</taxon>
        <taxon>Actinomycetes</taxon>
        <taxon>Kitasatosporales</taxon>
        <taxon>Streptomycetaceae</taxon>
        <taxon>Streptomyces</taxon>
    </lineage>
</organism>
<protein>
    <recommendedName>
        <fullName evidence="3">DUF2283 domain-containing protein</fullName>
    </recommendedName>
</protein>
<evidence type="ECO:0008006" key="3">
    <source>
        <dbReference type="Google" id="ProtNLM"/>
    </source>
</evidence>
<sequence length="78" mass="8604">MRIKALYEPDGTIIAMAELRDGAEVRPELLPSPSSAHPGEQRVAELEIPDEFRERPLAEVAAGFRVEPAPEGVRLARK</sequence>
<reference evidence="2" key="1">
    <citation type="journal article" date="2019" name="Int. J. Syst. Evol. Microbiol.">
        <title>The Global Catalogue of Microorganisms (GCM) 10K type strain sequencing project: providing services to taxonomists for standard genome sequencing and annotation.</title>
        <authorList>
            <consortium name="The Broad Institute Genomics Platform"/>
            <consortium name="The Broad Institute Genome Sequencing Center for Infectious Disease"/>
            <person name="Wu L."/>
            <person name="Ma J."/>
        </authorList>
    </citation>
    <scope>NUCLEOTIDE SEQUENCE [LARGE SCALE GENOMIC DNA]</scope>
    <source>
        <strain evidence="2">CGMCC 1.15809</strain>
    </source>
</reference>
<keyword evidence="2" id="KW-1185">Reference proteome</keyword>
<accession>A0ABW1FLP9</accession>
<gene>
    <name evidence="1" type="ORF">ACFP3M_21535</name>
</gene>
<comment type="caution">
    <text evidence="1">The sequence shown here is derived from an EMBL/GenBank/DDBJ whole genome shotgun (WGS) entry which is preliminary data.</text>
</comment>
<evidence type="ECO:0000313" key="2">
    <source>
        <dbReference type="Proteomes" id="UP001596241"/>
    </source>
</evidence>
<name>A0ABW1FLP9_9ACTN</name>
<proteinExistence type="predicted"/>
<dbReference type="EMBL" id="JBHSPW010000010">
    <property type="protein sequence ID" value="MFC5895383.1"/>
    <property type="molecule type" value="Genomic_DNA"/>
</dbReference>
<dbReference type="Proteomes" id="UP001596241">
    <property type="component" value="Unassembled WGS sequence"/>
</dbReference>
<dbReference type="RefSeq" id="WP_345090427.1">
    <property type="nucleotide sequence ID" value="NZ_BAAAWG010000018.1"/>
</dbReference>
<evidence type="ECO:0000313" key="1">
    <source>
        <dbReference type="EMBL" id="MFC5895383.1"/>
    </source>
</evidence>